<dbReference type="GO" id="GO:0008810">
    <property type="term" value="F:cellulase activity"/>
    <property type="evidence" value="ECO:0007669"/>
    <property type="project" value="InterPro"/>
</dbReference>
<dbReference type="InterPro" id="IPR013320">
    <property type="entry name" value="ConA-like_dom_sf"/>
</dbReference>
<keyword evidence="2" id="KW-0119">Carbohydrate metabolism</keyword>
<evidence type="ECO:0000256" key="2">
    <source>
        <dbReference type="RuleBase" id="RU361163"/>
    </source>
</evidence>
<reference evidence="4" key="1">
    <citation type="journal article" date="2014" name="Genome Announc.">
        <title>Genome sequence and annotation of Acremonium chrysogenum, producer of the beta-lactam antibiotic cephalosporin C.</title>
        <authorList>
            <person name="Terfehr D."/>
            <person name="Dahlmann T.A."/>
            <person name="Specht T."/>
            <person name="Zadra I."/>
            <person name="Kuernsteiner H."/>
            <person name="Kueck U."/>
        </authorList>
    </citation>
    <scope>NUCLEOTIDE SEQUENCE [LARGE SCALE GENOMIC DNA]</scope>
    <source>
        <strain evidence="4">ATCC 11550 / CBS 779.69 / DSM 880 / IAM 14645 / JCM 23072 / IMI 49137</strain>
    </source>
</reference>
<dbReference type="Proteomes" id="UP000029964">
    <property type="component" value="Unassembled WGS sequence"/>
</dbReference>
<dbReference type="PANTHER" id="PTHR34002:SF10">
    <property type="entry name" value="PUTATIVE-RELATED"/>
    <property type="match status" value="1"/>
</dbReference>
<keyword evidence="2" id="KW-0378">Hydrolase</keyword>
<proteinExistence type="inferred from homology"/>
<dbReference type="Gene3D" id="2.60.120.180">
    <property type="match status" value="1"/>
</dbReference>
<evidence type="ECO:0000313" key="4">
    <source>
        <dbReference type="Proteomes" id="UP000029964"/>
    </source>
</evidence>
<dbReference type="InterPro" id="IPR002594">
    <property type="entry name" value="GH12"/>
</dbReference>
<evidence type="ECO:0000313" key="3">
    <source>
        <dbReference type="EMBL" id="KFH45494.1"/>
    </source>
</evidence>
<keyword evidence="4" id="KW-1185">Reference proteome</keyword>
<dbReference type="OrthoDB" id="89349at2759"/>
<dbReference type="EMBL" id="JPKY01000031">
    <property type="protein sequence ID" value="KFH45494.1"/>
    <property type="molecule type" value="Genomic_DNA"/>
</dbReference>
<dbReference type="Pfam" id="PF01670">
    <property type="entry name" value="Glyco_hydro_12"/>
    <property type="match status" value="1"/>
</dbReference>
<dbReference type="GO" id="GO:0000272">
    <property type="term" value="P:polysaccharide catabolic process"/>
    <property type="evidence" value="ECO:0007669"/>
    <property type="project" value="UniProtKB-KW"/>
</dbReference>
<accession>A0A086T812</accession>
<evidence type="ECO:0000256" key="1">
    <source>
        <dbReference type="ARBA" id="ARBA00005519"/>
    </source>
</evidence>
<protein>
    <submittedName>
        <fullName evidence="3">Endoglucanase-like protein</fullName>
    </submittedName>
</protein>
<comment type="caution">
    <text evidence="3">The sequence shown here is derived from an EMBL/GenBank/DDBJ whole genome shotgun (WGS) entry which is preliminary data.</text>
</comment>
<name>A0A086T812_HAPC1</name>
<dbReference type="PANTHER" id="PTHR34002">
    <property type="entry name" value="BLR1656 PROTEIN"/>
    <property type="match status" value="1"/>
</dbReference>
<dbReference type="HOGENOM" id="CLU_2757190_0_0_1"/>
<organism evidence="3 4">
    <name type="scientific">Hapsidospora chrysogenum (strain ATCC 11550 / CBS 779.69 / DSM 880 / IAM 14645 / JCM 23072 / IMI 49137)</name>
    <name type="common">Acremonium chrysogenum</name>
    <dbReference type="NCBI Taxonomy" id="857340"/>
    <lineage>
        <taxon>Eukaryota</taxon>
        <taxon>Fungi</taxon>
        <taxon>Dikarya</taxon>
        <taxon>Ascomycota</taxon>
        <taxon>Pezizomycotina</taxon>
        <taxon>Sordariomycetes</taxon>
        <taxon>Hypocreomycetidae</taxon>
        <taxon>Hypocreales</taxon>
        <taxon>Bionectriaceae</taxon>
        <taxon>Hapsidospora</taxon>
    </lineage>
</organism>
<keyword evidence="2" id="KW-0326">Glycosidase</keyword>
<sequence>MNGDMKVFSFVAPEEIRTFEQDIRPFFDHITDAHGFPAQNQHLITLQFGTEPFTGNNAQFDVYYWYGAVN</sequence>
<dbReference type="SUPFAM" id="SSF49899">
    <property type="entry name" value="Concanavalin A-like lectins/glucanases"/>
    <property type="match status" value="1"/>
</dbReference>
<comment type="similarity">
    <text evidence="1 2">Belongs to the glycosyl hydrolase 12 (cellulase H) family.</text>
</comment>
<gene>
    <name evidence="3" type="ORF">ACRE_037260</name>
</gene>
<keyword evidence="2" id="KW-0624">Polysaccharide degradation</keyword>
<dbReference type="STRING" id="857340.A0A086T812"/>
<dbReference type="InterPro" id="IPR013319">
    <property type="entry name" value="GH11/12"/>
</dbReference>
<dbReference type="AlphaFoldDB" id="A0A086T812"/>